<dbReference type="InterPro" id="IPR057638">
    <property type="entry name" value="Ig_ZP2_2nd"/>
</dbReference>
<reference evidence="2" key="2">
    <citation type="submission" date="2025-09" db="UniProtKB">
        <authorList>
            <consortium name="Ensembl"/>
        </authorList>
    </citation>
    <scope>IDENTIFICATION</scope>
</reference>
<evidence type="ECO:0000313" key="2">
    <source>
        <dbReference type="Ensembl" id="ENSACIP00000021312.1"/>
    </source>
</evidence>
<reference evidence="2" key="1">
    <citation type="submission" date="2025-08" db="UniProtKB">
        <authorList>
            <consortium name="Ensembl"/>
        </authorList>
    </citation>
    <scope>IDENTIFICATION</scope>
</reference>
<dbReference type="Ensembl" id="ENSACIT00000021862.1">
    <property type="protein sequence ID" value="ENSACIP00000021312.1"/>
    <property type="gene ID" value="ENSACIG00000016536.1"/>
</dbReference>
<dbReference type="PANTHER" id="PTHR47130:SF6">
    <property type="entry name" value="EGG ENVELOPE GLYCOPROTEIN-LIKE PRECURSOR"/>
    <property type="match status" value="1"/>
</dbReference>
<dbReference type="Pfam" id="PF23736">
    <property type="entry name" value="Ig_ZP2"/>
    <property type="match status" value="1"/>
</dbReference>
<protein>
    <recommendedName>
        <fullName evidence="1">Zona pellucida sperm-binding protein 2 second Ig-like domain-containing protein</fullName>
    </recommendedName>
</protein>
<proteinExistence type="predicted"/>
<sequence length="127" mass="14548">RLELRASYFSCHTDNTTCTLSLPWSPREVTCEVNYMEVSVRSEATCPSENNTDSAFKPSLYSDWQVMFQRADEQFQPMNLSEARKLGYVFALTDGRLVFRTPYEKPHSLSTEVNDVPVEVVHAVLFS</sequence>
<keyword evidence="3" id="KW-1185">Reference proteome</keyword>
<organism evidence="2 3">
    <name type="scientific">Amphilophus citrinellus</name>
    <name type="common">Midas cichlid</name>
    <name type="synonym">Cichlasoma citrinellum</name>
    <dbReference type="NCBI Taxonomy" id="61819"/>
    <lineage>
        <taxon>Eukaryota</taxon>
        <taxon>Metazoa</taxon>
        <taxon>Chordata</taxon>
        <taxon>Craniata</taxon>
        <taxon>Vertebrata</taxon>
        <taxon>Euteleostomi</taxon>
        <taxon>Actinopterygii</taxon>
        <taxon>Neopterygii</taxon>
        <taxon>Teleostei</taxon>
        <taxon>Neoteleostei</taxon>
        <taxon>Acanthomorphata</taxon>
        <taxon>Ovalentaria</taxon>
        <taxon>Cichlomorphae</taxon>
        <taxon>Cichliformes</taxon>
        <taxon>Cichlidae</taxon>
        <taxon>New World cichlids</taxon>
        <taxon>Cichlasomatinae</taxon>
        <taxon>Heroini</taxon>
        <taxon>Amphilophus</taxon>
    </lineage>
</organism>
<feature type="domain" description="Zona pellucida sperm-binding protein 2 second Ig-like" evidence="1">
    <location>
        <begin position="22"/>
        <end position="104"/>
    </location>
</feature>
<evidence type="ECO:0000313" key="3">
    <source>
        <dbReference type="Proteomes" id="UP000261340"/>
    </source>
</evidence>
<name>A0A3Q0SEA6_AMPCI</name>
<dbReference type="Proteomes" id="UP000261340">
    <property type="component" value="Unplaced"/>
</dbReference>
<dbReference type="AlphaFoldDB" id="A0A3Q0SEA6"/>
<dbReference type="STRING" id="61819.ENSACIP00000021312"/>
<accession>A0A3Q0SEA6</accession>
<dbReference type="PANTHER" id="PTHR47130">
    <property type="entry name" value="SI:DKEY-19B23.11-RELATED"/>
    <property type="match status" value="1"/>
</dbReference>
<evidence type="ECO:0000259" key="1">
    <source>
        <dbReference type="Pfam" id="PF23736"/>
    </source>
</evidence>